<gene>
    <name evidence="11" type="primary">gyrB</name>
    <name evidence="13" type="ORF">SAMN04488092_111119</name>
</gene>
<name>A0A1H9IAN6_9RHOB</name>
<dbReference type="PANTHER" id="PTHR45866:SF1">
    <property type="entry name" value="DNA GYRASE SUBUNIT B, MITOCHONDRIAL"/>
    <property type="match status" value="1"/>
</dbReference>
<dbReference type="CDD" id="cd03366">
    <property type="entry name" value="TOPRIM_TopoIIA_GyrB"/>
    <property type="match status" value="1"/>
</dbReference>
<dbReference type="PRINTS" id="PR01159">
    <property type="entry name" value="DNAGYRASEB"/>
</dbReference>
<dbReference type="InterPro" id="IPR002288">
    <property type="entry name" value="DNA_gyrase_B_C"/>
</dbReference>
<dbReference type="GO" id="GO:0003918">
    <property type="term" value="F:DNA topoisomerase type II (double strand cut, ATP-hydrolyzing) activity"/>
    <property type="evidence" value="ECO:0007669"/>
    <property type="project" value="UniProtKB-UniRule"/>
</dbReference>
<dbReference type="GO" id="GO:0005694">
    <property type="term" value="C:chromosome"/>
    <property type="evidence" value="ECO:0007669"/>
    <property type="project" value="InterPro"/>
</dbReference>
<dbReference type="Pfam" id="PF00986">
    <property type="entry name" value="DNA_gyraseB_C"/>
    <property type="match status" value="1"/>
</dbReference>
<dbReference type="FunFam" id="3.40.50.670:FF:000001">
    <property type="entry name" value="DNA topoisomerase 2"/>
    <property type="match status" value="1"/>
</dbReference>
<feature type="site" description="Interaction with DNA" evidence="11">
    <location>
        <position position="460"/>
    </location>
</feature>
<feature type="binding site" evidence="11">
    <location>
        <position position="506"/>
    </location>
    <ligand>
        <name>Mg(2+)</name>
        <dbReference type="ChEBI" id="CHEBI:18420"/>
        <label>1</label>
        <note>catalytic</note>
    </ligand>
</feature>
<dbReference type="Pfam" id="PF21249">
    <property type="entry name" value="GyrB_hook"/>
    <property type="match status" value="1"/>
</dbReference>
<organism evidence="13 14">
    <name type="scientific">Thalassovita taeanensis</name>
    <dbReference type="NCBI Taxonomy" id="657014"/>
    <lineage>
        <taxon>Bacteria</taxon>
        <taxon>Pseudomonadati</taxon>
        <taxon>Pseudomonadota</taxon>
        <taxon>Alphaproteobacteria</taxon>
        <taxon>Rhodobacterales</taxon>
        <taxon>Roseobacteraceae</taxon>
        <taxon>Thalassovita</taxon>
    </lineage>
</organism>
<dbReference type="InterPro" id="IPR013759">
    <property type="entry name" value="Topo_IIA_B_C"/>
</dbReference>
<dbReference type="GO" id="GO:0003677">
    <property type="term" value="F:DNA binding"/>
    <property type="evidence" value="ECO:0007669"/>
    <property type="project" value="UniProtKB-KW"/>
</dbReference>
<feature type="site" description="Interaction with DNA" evidence="11">
    <location>
        <position position="457"/>
    </location>
</feature>
<dbReference type="InterPro" id="IPR011557">
    <property type="entry name" value="GyrB"/>
</dbReference>
<evidence type="ECO:0000313" key="13">
    <source>
        <dbReference type="EMBL" id="SEQ71620.1"/>
    </source>
</evidence>
<dbReference type="NCBIfam" id="NF011501">
    <property type="entry name" value="PRK14939.1"/>
    <property type="match status" value="1"/>
</dbReference>
<evidence type="ECO:0000313" key="14">
    <source>
        <dbReference type="Proteomes" id="UP000198634"/>
    </source>
</evidence>
<dbReference type="InterPro" id="IPR001241">
    <property type="entry name" value="Topo_IIA"/>
</dbReference>
<evidence type="ECO:0000256" key="11">
    <source>
        <dbReference type="HAMAP-Rule" id="MF_01898"/>
    </source>
</evidence>
<evidence type="ECO:0000256" key="10">
    <source>
        <dbReference type="ARBA" id="ARBA00023235"/>
    </source>
</evidence>
<protein>
    <recommendedName>
        <fullName evidence="11">DNA gyrase subunit B</fullName>
        <ecNumber evidence="11">5.6.2.2</ecNumber>
    </recommendedName>
</protein>
<dbReference type="InterPro" id="IPR034160">
    <property type="entry name" value="TOPRIM_GyrB"/>
</dbReference>
<dbReference type="PRINTS" id="PR00418">
    <property type="entry name" value="TPI2FAMILY"/>
</dbReference>
<evidence type="ECO:0000259" key="12">
    <source>
        <dbReference type="PROSITE" id="PS50880"/>
    </source>
</evidence>
<dbReference type="SMART" id="SM00433">
    <property type="entry name" value="TOP2c"/>
    <property type="match status" value="1"/>
</dbReference>
<dbReference type="CDD" id="cd16928">
    <property type="entry name" value="HATPase_GyrB-like"/>
    <property type="match status" value="1"/>
</dbReference>
<dbReference type="GO" id="GO:0005737">
    <property type="term" value="C:cytoplasm"/>
    <property type="evidence" value="ECO:0007669"/>
    <property type="project" value="UniProtKB-SubCell"/>
</dbReference>
<evidence type="ECO:0000256" key="9">
    <source>
        <dbReference type="ARBA" id="ARBA00023125"/>
    </source>
</evidence>
<evidence type="ECO:0000256" key="8">
    <source>
        <dbReference type="ARBA" id="ARBA00023029"/>
    </source>
</evidence>
<dbReference type="CDD" id="cd00822">
    <property type="entry name" value="TopoII_Trans_DNA_gyrase"/>
    <property type="match status" value="1"/>
</dbReference>
<evidence type="ECO:0000256" key="2">
    <source>
        <dbReference type="ARBA" id="ARBA00010708"/>
    </source>
</evidence>
<dbReference type="GO" id="GO:0005524">
    <property type="term" value="F:ATP binding"/>
    <property type="evidence" value="ECO:0007669"/>
    <property type="project" value="UniProtKB-UniRule"/>
</dbReference>
<evidence type="ECO:0000256" key="1">
    <source>
        <dbReference type="ARBA" id="ARBA00000185"/>
    </source>
</evidence>
<comment type="miscellaneous">
    <text evidence="11">Few gyrases are as efficient as E.coli at forming negative supercoils. Not all organisms have 2 type II topoisomerases; in organisms with a single type II topoisomerase this enzyme also has to decatenate newly replicated chromosomes.</text>
</comment>
<accession>A0A1H9IAN6</accession>
<dbReference type="RefSeq" id="WP_090270541.1">
    <property type="nucleotide sequence ID" value="NZ_FOEP01000011.1"/>
</dbReference>
<dbReference type="PROSITE" id="PS50880">
    <property type="entry name" value="TOPRIM"/>
    <property type="match status" value="1"/>
</dbReference>
<dbReference type="InterPro" id="IPR049353">
    <property type="entry name" value="GyrB_hook"/>
</dbReference>
<dbReference type="InterPro" id="IPR006171">
    <property type="entry name" value="TOPRIM_dom"/>
</dbReference>
<dbReference type="Proteomes" id="UP000198634">
    <property type="component" value="Unassembled WGS sequence"/>
</dbReference>
<dbReference type="PANTHER" id="PTHR45866">
    <property type="entry name" value="DNA GYRASE/TOPOISOMERASE SUBUNIT B"/>
    <property type="match status" value="1"/>
</dbReference>
<evidence type="ECO:0000256" key="3">
    <source>
        <dbReference type="ARBA" id="ARBA00022490"/>
    </source>
</evidence>
<sequence length="805" mass="89464">MSDTEQTSQEYGADSIKVLKGLEAVRKRPGMYIGDTDDGSGLHHMVYEVVDNGIDEALAGHADHVRVKIHADSSVSVRDNGRGIPVGIHEEEGVSAAEVIMTQLHAGGKFDQNSYKVSGGLHGVGVSVVNALSDWLELRVWREGKEHYAKFAHGDTVEHLRIVGDANGEKGTEVRFLASTQTFSNLDYVFDTLEKRLRELAFLNSGVRIILEDERPAEALRTELYYDGGVKEFVKYLDRSKTPVMPEPIFMTGEKDGIGVEVAMWWNDSYHENVLPFTNNIPQRDGGSHLAGFRGALTRTINNYAQTSGIAKKEKVSFTGDDAREGLTCVLSVKVPDPKFSSQTKDKLVSSEVRPAVEGLVNEKLAEWFEENPTQAKQIVGKIVEAALAREAARKARELTRRKTAMDVNFLAGKLKDCSEKDPSKTEIFLVEGDSAGGSAQTGRDRSTQAILPLKGKILNVERARFDRMLASQEIGNLVMALGTGIGRDEFDISKLRYHKIVIMTDADVDGAHIRTLLLTFFYRQMPELIEGGYLYIAQPPLYKVSRGKSEVYLKDQAAMDEYLTQQGTDGALLRLGSGMEIAGPDLLRVVEEARSLKRVLDAFPTHYPRHILEQAAVAGAFVPGAVDADLQGVADKVAKRLDLIAQEYERGWHGRITQDHGIRLARILRGVEEVRTLDGPMLRSGEARKTGSFTKSLQEVYDRPATLVRKDRNQVIHGPLDLLDAILREGEKGLSLQRYKGLGEMNPEQLWETTLDPEARTLLQVRVEDMAEADDLFTKLMGDVVEPRREFIQQNALNVEHLDF</sequence>
<dbReference type="SUPFAM" id="SSF56719">
    <property type="entry name" value="Type II DNA topoisomerase"/>
    <property type="match status" value="1"/>
</dbReference>
<feature type="domain" description="Toprim" evidence="12">
    <location>
        <begin position="426"/>
        <end position="541"/>
    </location>
</feature>
<dbReference type="InterPro" id="IPR013506">
    <property type="entry name" value="Topo_IIA_bsu_dom2"/>
</dbReference>
<dbReference type="InterPro" id="IPR036890">
    <property type="entry name" value="HATPase_C_sf"/>
</dbReference>
<keyword evidence="5 11" id="KW-0547">Nucleotide-binding</keyword>
<dbReference type="Pfam" id="PF01751">
    <property type="entry name" value="Toprim"/>
    <property type="match status" value="1"/>
</dbReference>
<comment type="function">
    <text evidence="11">A type II topoisomerase that negatively supercoils closed circular double-stranded (ds) DNA in an ATP-dependent manner to modulate DNA topology and maintain chromosomes in an underwound state. Negative supercoiling favors strand separation, and DNA replication, transcription, recombination and repair, all of which involve strand separation. Also able to catalyze the interconversion of other topological isomers of dsDNA rings, including catenanes and knotted rings. Type II topoisomerases break and join 2 DNA strands simultaneously in an ATP-dependent manner.</text>
</comment>
<dbReference type="NCBIfam" id="NF004189">
    <property type="entry name" value="PRK05644.1"/>
    <property type="match status" value="1"/>
</dbReference>
<keyword evidence="4 11" id="KW-0479">Metal-binding</keyword>
<keyword evidence="8 11" id="KW-0799">Topoisomerase</keyword>
<evidence type="ECO:0000256" key="7">
    <source>
        <dbReference type="ARBA" id="ARBA00022842"/>
    </source>
</evidence>
<dbReference type="AlphaFoldDB" id="A0A1H9IAN6"/>
<comment type="subunit">
    <text evidence="11">Heterotetramer, composed of two GyrA and two GyrB chains. In the heterotetramer, GyrA contains the active site tyrosine that forms a transient covalent intermediate with DNA, while GyrB binds cofactors and catalyzes ATP hydrolysis.</text>
</comment>
<dbReference type="InterPro" id="IPR020568">
    <property type="entry name" value="Ribosomal_Su5_D2-typ_SF"/>
</dbReference>
<evidence type="ECO:0000256" key="4">
    <source>
        <dbReference type="ARBA" id="ARBA00022723"/>
    </source>
</evidence>
<dbReference type="FunFam" id="3.30.230.10:FF:000005">
    <property type="entry name" value="DNA gyrase subunit B"/>
    <property type="match status" value="1"/>
</dbReference>
<dbReference type="Gene3D" id="3.30.565.10">
    <property type="entry name" value="Histidine kinase-like ATPase, C-terminal domain"/>
    <property type="match status" value="1"/>
</dbReference>
<evidence type="ECO:0000256" key="5">
    <source>
        <dbReference type="ARBA" id="ARBA00022741"/>
    </source>
</evidence>
<dbReference type="GO" id="GO:0006265">
    <property type="term" value="P:DNA topological change"/>
    <property type="evidence" value="ECO:0007669"/>
    <property type="project" value="UniProtKB-UniRule"/>
</dbReference>
<dbReference type="InterPro" id="IPR018522">
    <property type="entry name" value="TopoIIA_CS"/>
</dbReference>
<dbReference type="Pfam" id="PF00204">
    <property type="entry name" value="DNA_gyraseB"/>
    <property type="match status" value="1"/>
</dbReference>
<dbReference type="Pfam" id="PF02518">
    <property type="entry name" value="HATPase_c"/>
    <property type="match status" value="1"/>
</dbReference>
<dbReference type="InterPro" id="IPR000565">
    <property type="entry name" value="Topo_IIA_B"/>
</dbReference>
<keyword evidence="9" id="KW-0238">DNA-binding</keyword>
<dbReference type="HAMAP" id="MF_01898">
    <property type="entry name" value="GyrB"/>
    <property type="match status" value="1"/>
</dbReference>
<dbReference type="PROSITE" id="PS00177">
    <property type="entry name" value="TOPOISOMERASE_II"/>
    <property type="match status" value="1"/>
</dbReference>
<feature type="binding site" evidence="11">
    <location>
        <position position="432"/>
    </location>
    <ligand>
        <name>Mg(2+)</name>
        <dbReference type="ChEBI" id="CHEBI:18420"/>
        <label>1</label>
        <note>catalytic</note>
    </ligand>
</feature>
<reference evidence="13 14" key="1">
    <citation type="submission" date="2016-10" db="EMBL/GenBank/DDBJ databases">
        <authorList>
            <person name="de Groot N.N."/>
        </authorList>
    </citation>
    <scope>NUCLEOTIDE SEQUENCE [LARGE SCALE GENOMIC DNA]</scope>
    <source>
        <strain evidence="13 14">DSM 22007</strain>
    </source>
</reference>
<dbReference type="SMART" id="SM00387">
    <property type="entry name" value="HATPase_c"/>
    <property type="match status" value="1"/>
</dbReference>
<keyword evidence="10 11" id="KW-0413">Isomerase</keyword>
<keyword evidence="3 11" id="KW-0963">Cytoplasm</keyword>
<dbReference type="GO" id="GO:0046872">
    <property type="term" value="F:metal ion binding"/>
    <property type="evidence" value="ECO:0007669"/>
    <property type="project" value="UniProtKB-KW"/>
</dbReference>
<dbReference type="SUPFAM" id="SSF55874">
    <property type="entry name" value="ATPase domain of HSP90 chaperone/DNA topoisomerase II/histidine kinase"/>
    <property type="match status" value="1"/>
</dbReference>
<dbReference type="Gene3D" id="3.40.50.670">
    <property type="match status" value="2"/>
</dbReference>
<comment type="subcellular location">
    <subcellularLocation>
        <location evidence="11">Cytoplasm</location>
    </subcellularLocation>
</comment>
<comment type="cofactor">
    <cofactor evidence="11">
        <name>Mg(2+)</name>
        <dbReference type="ChEBI" id="CHEBI:18420"/>
    </cofactor>
    <cofactor evidence="11">
        <name>Mn(2+)</name>
        <dbReference type="ChEBI" id="CHEBI:29035"/>
    </cofactor>
    <cofactor evidence="11">
        <name>Ca(2+)</name>
        <dbReference type="ChEBI" id="CHEBI:29108"/>
    </cofactor>
    <text evidence="11">Binds two Mg(2+) per subunit. The magnesium ions form salt bridges with both the protein and the DNA. Can also accept other divalent metal cations, such as Mn(2+) or Ca(2+).</text>
</comment>
<keyword evidence="7 11" id="KW-0460">Magnesium</keyword>
<comment type="similarity">
    <text evidence="2 11">Belongs to the type II topoisomerase GyrB family.</text>
</comment>
<dbReference type="GO" id="GO:0006261">
    <property type="term" value="P:DNA-templated DNA replication"/>
    <property type="evidence" value="ECO:0007669"/>
    <property type="project" value="UniProtKB-UniRule"/>
</dbReference>
<dbReference type="FunFam" id="3.30.565.10:FF:000002">
    <property type="entry name" value="DNA gyrase subunit B"/>
    <property type="match status" value="1"/>
</dbReference>
<dbReference type="InterPro" id="IPR014721">
    <property type="entry name" value="Ribsml_uS5_D2-typ_fold_subgr"/>
</dbReference>
<dbReference type="STRING" id="657014.SAMN04488092_111119"/>
<dbReference type="InterPro" id="IPR003594">
    <property type="entry name" value="HATPase_dom"/>
</dbReference>
<dbReference type="EC" id="5.6.2.2" evidence="11"/>
<keyword evidence="6 11" id="KW-0067">ATP-binding</keyword>
<dbReference type="SUPFAM" id="SSF54211">
    <property type="entry name" value="Ribosomal protein S5 domain 2-like"/>
    <property type="match status" value="1"/>
</dbReference>
<dbReference type="EMBL" id="FOEP01000011">
    <property type="protein sequence ID" value="SEQ71620.1"/>
    <property type="molecule type" value="Genomic_DNA"/>
</dbReference>
<evidence type="ECO:0000256" key="6">
    <source>
        <dbReference type="ARBA" id="ARBA00022840"/>
    </source>
</evidence>
<proteinExistence type="inferred from homology"/>
<feature type="binding site" evidence="11">
    <location>
        <position position="506"/>
    </location>
    <ligand>
        <name>Mg(2+)</name>
        <dbReference type="ChEBI" id="CHEBI:18420"/>
        <label>2</label>
    </ligand>
</feature>
<dbReference type="NCBIfam" id="TIGR01059">
    <property type="entry name" value="gyrB"/>
    <property type="match status" value="1"/>
</dbReference>
<keyword evidence="14" id="KW-1185">Reference proteome</keyword>
<comment type="catalytic activity">
    <reaction evidence="1 11">
        <text>ATP-dependent breakage, passage and rejoining of double-stranded DNA.</text>
        <dbReference type="EC" id="5.6.2.2"/>
    </reaction>
</comment>
<dbReference type="InterPro" id="IPR013760">
    <property type="entry name" value="Topo_IIA-like_dom_sf"/>
</dbReference>
<dbReference type="Gene3D" id="3.30.230.10">
    <property type="match status" value="1"/>
</dbReference>
<feature type="binding site" evidence="11">
    <location>
        <position position="508"/>
    </location>
    <ligand>
        <name>Mg(2+)</name>
        <dbReference type="ChEBI" id="CHEBI:18420"/>
        <label>2</label>
    </ligand>
</feature>
<dbReference type="OrthoDB" id="9802808at2"/>